<evidence type="ECO:0000256" key="3">
    <source>
        <dbReference type="ARBA" id="ARBA00022833"/>
    </source>
</evidence>
<keyword evidence="10" id="KW-1185">Reference proteome</keyword>
<evidence type="ECO:0000256" key="8">
    <source>
        <dbReference type="ARBA" id="ARBA00023242"/>
    </source>
</evidence>
<evidence type="ECO:0000256" key="4">
    <source>
        <dbReference type="ARBA" id="ARBA00023015"/>
    </source>
</evidence>
<dbReference type="GO" id="GO:0008270">
    <property type="term" value="F:zinc ion binding"/>
    <property type="evidence" value="ECO:0007669"/>
    <property type="project" value="UniProtKB-KW"/>
</dbReference>
<keyword evidence="7" id="KW-0675">Receptor</keyword>
<dbReference type="WBParaSite" id="jg13695">
    <property type="protein sequence ID" value="jg13695"/>
    <property type="gene ID" value="jg13695"/>
</dbReference>
<evidence type="ECO:0000259" key="9">
    <source>
        <dbReference type="SMART" id="SM00399"/>
    </source>
</evidence>
<dbReference type="GO" id="GO:0003700">
    <property type="term" value="F:DNA-binding transcription factor activity"/>
    <property type="evidence" value="ECO:0007669"/>
    <property type="project" value="InterPro"/>
</dbReference>
<keyword evidence="3" id="KW-0862">Zinc</keyword>
<dbReference type="GO" id="GO:0043565">
    <property type="term" value="F:sequence-specific DNA binding"/>
    <property type="evidence" value="ECO:0007669"/>
    <property type="project" value="InterPro"/>
</dbReference>
<dbReference type="InterPro" id="IPR013088">
    <property type="entry name" value="Znf_NHR/GATA"/>
</dbReference>
<proteinExistence type="predicted"/>
<dbReference type="Gene3D" id="3.30.50.10">
    <property type="entry name" value="Erythroid Transcription Factor GATA-1, subunit A"/>
    <property type="match status" value="1"/>
</dbReference>
<evidence type="ECO:0000313" key="10">
    <source>
        <dbReference type="Proteomes" id="UP000887574"/>
    </source>
</evidence>
<dbReference type="SMART" id="SM00399">
    <property type="entry name" value="ZnF_C4"/>
    <property type="match status" value="1"/>
</dbReference>
<dbReference type="InterPro" id="IPR001628">
    <property type="entry name" value="Znf_hrmn_rcpt"/>
</dbReference>
<evidence type="ECO:0000256" key="7">
    <source>
        <dbReference type="ARBA" id="ARBA00023170"/>
    </source>
</evidence>
<keyword evidence="1" id="KW-0479">Metal-binding</keyword>
<keyword evidence="4" id="KW-0805">Transcription regulation</keyword>
<reference evidence="11" key="1">
    <citation type="submission" date="2022-11" db="UniProtKB">
        <authorList>
            <consortium name="WormBaseParasite"/>
        </authorList>
    </citation>
    <scope>IDENTIFICATION</scope>
</reference>
<keyword evidence="6" id="KW-0804">Transcription</keyword>
<keyword evidence="2" id="KW-0863">Zinc-finger</keyword>
<dbReference type="AlphaFoldDB" id="A0A915CXQ1"/>
<evidence type="ECO:0000256" key="6">
    <source>
        <dbReference type="ARBA" id="ARBA00023163"/>
    </source>
</evidence>
<evidence type="ECO:0000256" key="2">
    <source>
        <dbReference type="ARBA" id="ARBA00022771"/>
    </source>
</evidence>
<evidence type="ECO:0000256" key="5">
    <source>
        <dbReference type="ARBA" id="ARBA00023125"/>
    </source>
</evidence>
<evidence type="ECO:0000313" key="11">
    <source>
        <dbReference type="WBParaSite" id="jg13695"/>
    </source>
</evidence>
<evidence type="ECO:0000256" key="1">
    <source>
        <dbReference type="ARBA" id="ARBA00022723"/>
    </source>
</evidence>
<dbReference type="SUPFAM" id="SSF57716">
    <property type="entry name" value="Glucocorticoid receptor-like (DNA-binding domain)"/>
    <property type="match status" value="1"/>
</dbReference>
<name>A0A915CXQ1_9BILA</name>
<keyword evidence="8" id="KW-0539">Nucleus</keyword>
<dbReference type="Proteomes" id="UP000887574">
    <property type="component" value="Unplaced"/>
</dbReference>
<dbReference type="Pfam" id="PF00105">
    <property type="entry name" value="zf-C4"/>
    <property type="match status" value="1"/>
</dbReference>
<feature type="domain" description="Nuclear receptor" evidence="9">
    <location>
        <begin position="12"/>
        <end position="66"/>
    </location>
</feature>
<organism evidence="10 11">
    <name type="scientific">Ditylenchus dipsaci</name>
    <dbReference type="NCBI Taxonomy" id="166011"/>
    <lineage>
        <taxon>Eukaryota</taxon>
        <taxon>Metazoa</taxon>
        <taxon>Ecdysozoa</taxon>
        <taxon>Nematoda</taxon>
        <taxon>Chromadorea</taxon>
        <taxon>Rhabditida</taxon>
        <taxon>Tylenchina</taxon>
        <taxon>Tylenchomorpha</taxon>
        <taxon>Sphaerularioidea</taxon>
        <taxon>Anguinidae</taxon>
        <taxon>Anguininae</taxon>
        <taxon>Ditylenchus</taxon>
    </lineage>
</organism>
<keyword evidence="5" id="KW-0238">DNA-binding</keyword>
<sequence length="87" mass="10257">MNDTFETGKNIPKICLLYRLQIFFRRIVVSEVRYDCSSEAFTDITHVLDCRACRFDRCILHKMNPLAIKSTKNLNFKKIIAELNKED</sequence>
<accession>A0A915CXQ1</accession>
<protein>
    <submittedName>
        <fullName evidence="11">Nuclear receptor domain-containing protein</fullName>
    </submittedName>
</protein>